<dbReference type="PANTHER" id="PTHR11655">
    <property type="entry name" value="60S/50S RIBOSOMAL PROTEIN L6/L9"/>
    <property type="match status" value="1"/>
</dbReference>
<dbReference type="InterPro" id="IPR020040">
    <property type="entry name" value="Ribosomal_uL6_a/b-dom"/>
</dbReference>
<evidence type="ECO:0000313" key="8">
    <source>
        <dbReference type="EMBL" id="MBN9413664.1"/>
    </source>
</evidence>
<evidence type="ECO:0000256" key="3">
    <source>
        <dbReference type="ARBA" id="ARBA00023274"/>
    </source>
</evidence>
<evidence type="ECO:0000259" key="7">
    <source>
        <dbReference type="Pfam" id="PF00347"/>
    </source>
</evidence>
<sequence length="177" mass="19359">MSRVGKNPVVIPQGVECQISGATLTAKGKIGQLTMPISSDVIAKIEDGKIVVKPASQSKQSRMMWGTTKKLVDNLIKGVSQGFTRNLEINGVGYRAAVQGQNLVLQLGFSHDIEYPVPSDVQVKCEKPTSISIFGASRQRVGQVAAEIRNYRGPEPYKGKGIKYENEFILRKEGKKK</sequence>
<dbReference type="Pfam" id="PF00347">
    <property type="entry name" value="Ribosomal_L6"/>
    <property type="match status" value="2"/>
</dbReference>
<protein>
    <recommendedName>
        <fullName evidence="4">Large ribosomal subunit protein uL6</fullName>
    </recommendedName>
</protein>
<evidence type="ECO:0000256" key="6">
    <source>
        <dbReference type="RuleBase" id="RU003870"/>
    </source>
</evidence>
<comment type="caution">
    <text evidence="8">The sequence shown here is derived from an EMBL/GenBank/DDBJ whole genome shotgun (WGS) entry which is preliminary data.</text>
</comment>
<dbReference type="Proteomes" id="UP000664414">
    <property type="component" value="Unassembled WGS sequence"/>
</dbReference>
<dbReference type="GO" id="GO:0003735">
    <property type="term" value="F:structural constituent of ribosome"/>
    <property type="evidence" value="ECO:0007669"/>
    <property type="project" value="UniProtKB-UniRule"/>
</dbReference>
<name>A0A8J7PTM5_9PROT</name>
<dbReference type="InterPro" id="IPR002358">
    <property type="entry name" value="Ribosomal_uL6_CS"/>
</dbReference>
<dbReference type="FunFam" id="3.90.930.12:FF:000001">
    <property type="entry name" value="50S ribosomal protein L6"/>
    <property type="match status" value="1"/>
</dbReference>
<feature type="domain" description="Large ribosomal subunit protein uL6 alpha-beta" evidence="7">
    <location>
        <begin position="91"/>
        <end position="164"/>
    </location>
</feature>
<dbReference type="InterPro" id="IPR000702">
    <property type="entry name" value="Ribosomal_uL6-like"/>
</dbReference>
<comment type="subunit">
    <text evidence="4">Part of the 50S ribosomal subunit.</text>
</comment>
<accession>A0A8J7PTM5</accession>
<dbReference type="EMBL" id="JAFKGL010000032">
    <property type="protein sequence ID" value="MBN9413664.1"/>
    <property type="molecule type" value="Genomic_DNA"/>
</dbReference>
<gene>
    <name evidence="4 8" type="primary">rplF</name>
    <name evidence="8" type="ORF">J0H12_07085</name>
</gene>
<organism evidence="8 9">
    <name type="scientific">Candidatus Paracaedimonas acanthamoebae</name>
    <dbReference type="NCBI Taxonomy" id="244581"/>
    <lineage>
        <taxon>Bacteria</taxon>
        <taxon>Pseudomonadati</taxon>
        <taxon>Pseudomonadota</taxon>
        <taxon>Alphaproteobacteria</taxon>
        <taxon>Holosporales</taxon>
        <taxon>Caedimonadaceae</taxon>
        <taxon>Candidatus Paracaedimonas</taxon>
    </lineage>
</organism>
<dbReference type="Gene3D" id="3.90.930.12">
    <property type="entry name" value="Ribosomal protein L6, alpha-beta domain"/>
    <property type="match status" value="2"/>
</dbReference>
<reference evidence="8" key="1">
    <citation type="submission" date="2021-02" db="EMBL/GenBank/DDBJ databases">
        <title>Thiocyanate and organic carbon inputs drive convergent selection for specific autotrophic Afipia and Thiobacillus strains within complex microbiomes.</title>
        <authorList>
            <person name="Huddy R.J."/>
            <person name="Sachdeva R."/>
            <person name="Kadzinga F."/>
            <person name="Kantor R.S."/>
            <person name="Harrison S.T.L."/>
            <person name="Banfield J.F."/>
        </authorList>
    </citation>
    <scope>NUCLEOTIDE SEQUENCE</scope>
    <source>
        <strain evidence="8">SCN18_10_11_15_R4_P_38_20</strain>
    </source>
</reference>
<dbReference type="PIRSF" id="PIRSF002162">
    <property type="entry name" value="Ribosomal_L6"/>
    <property type="match status" value="1"/>
</dbReference>
<dbReference type="AlphaFoldDB" id="A0A8J7PTM5"/>
<dbReference type="GO" id="GO:0022625">
    <property type="term" value="C:cytosolic large ribosomal subunit"/>
    <property type="evidence" value="ECO:0007669"/>
    <property type="project" value="UniProtKB-UniRule"/>
</dbReference>
<evidence type="ECO:0000313" key="9">
    <source>
        <dbReference type="Proteomes" id="UP000664414"/>
    </source>
</evidence>
<proteinExistence type="inferred from homology"/>
<comment type="similarity">
    <text evidence="1 4 5">Belongs to the universal ribosomal protein uL6 family.</text>
</comment>
<keyword evidence="4 6" id="KW-0694">RNA-binding</keyword>
<dbReference type="GO" id="GO:0002181">
    <property type="term" value="P:cytoplasmic translation"/>
    <property type="evidence" value="ECO:0007669"/>
    <property type="project" value="TreeGrafter"/>
</dbReference>
<comment type="function">
    <text evidence="4 6">This protein binds to the 23S rRNA, and is important in its secondary structure. It is located near the subunit interface in the base of the L7/L12 stalk, and near the tRNA binding site of the peptidyltransferase center.</text>
</comment>
<dbReference type="HAMAP" id="MF_01365_B">
    <property type="entry name" value="Ribosomal_uL6_B"/>
    <property type="match status" value="1"/>
</dbReference>
<dbReference type="PRINTS" id="PR00059">
    <property type="entry name" value="RIBOSOMALL6"/>
</dbReference>
<keyword evidence="4 6" id="KW-0699">rRNA-binding</keyword>
<keyword evidence="3 4" id="KW-0687">Ribonucleoprotein</keyword>
<keyword evidence="2 4" id="KW-0689">Ribosomal protein</keyword>
<evidence type="ECO:0000256" key="1">
    <source>
        <dbReference type="ARBA" id="ARBA00009356"/>
    </source>
</evidence>
<dbReference type="NCBIfam" id="TIGR03654">
    <property type="entry name" value="L6_bact"/>
    <property type="match status" value="1"/>
</dbReference>
<dbReference type="InterPro" id="IPR036789">
    <property type="entry name" value="Ribosomal_uL6-like_a/b-dom_sf"/>
</dbReference>
<evidence type="ECO:0000256" key="4">
    <source>
        <dbReference type="HAMAP-Rule" id="MF_01365"/>
    </source>
</evidence>
<feature type="domain" description="Large ribosomal subunit protein uL6 alpha-beta" evidence="7">
    <location>
        <begin position="11"/>
        <end position="82"/>
    </location>
</feature>
<dbReference type="GO" id="GO:0019843">
    <property type="term" value="F:rRNA binding"/>
    <property type="evidence" value="ECO:0007669"/>
    <property type="project" value="UniProtKB-UniRule"/>
</dbReference>
<dbReference type="SUPFAM" id="SSF56053">
    <property type="entry name" value="Ribosomal protein L6"/>
    <property type="match status" value="2"/>
</dbReference>
<dbReference type="PROSITE" id="PS00525">
    <property type="entry name" value="RIBOSOMAL_L6_1"/>
    <property type="match status" value="1"/>
</dbReference>
<dbReference type="PANTHER" id="PTHR11655:SF14">
    <property type="entry name" value="LARGE RIBOSOMAL SUBUNIT PROTEIN UL6M"/>
    <property type="match status" value="1"/>
</dbReference>
<evidence type="ECO:0000256" key="5">
    <source>
        <dbReference type="RuleBase" id="RU003869"/>
    </source>
</evidence>
<dbReference type="InterPro" id="IPR019906">
    <property type="entry name" value="Ribosomal_uL6_bac-type"/>
</dbReference>
<evidence type="ECO:0000256" key="2">
    <source>
        <dbReference type="ARBA" id="ARBA00022980"/>
    </source>
</evidence>